<reference evidence="8" key="1">
    <citation type="submission" date="2014-03" db="EMBL/GenBank/DDBJ databases">
        <authorList>
            <person name="Aksoy S."/>
            <person name="Warren W."/>
            <person name="Wilson R.K."/>
        </authorList>
    </citation>
    <scope>NUCLEOTIDE SEQUENCE [LARGE SCALE GENOMIC DNA]</scope>
    <source>
        <strain evidence="8">IAEA</strain>
    </source>
</reference>
<organism evidence="7 8">
    <name type="scientific">Glossina brevipalpis</name>
    <dbReference type="NCBI Taxonomy" id="37001"/>
    <lineage>
        <taxon>Eukaryota</taxon>
        <taxon>Metazoa</taxon>
        <taxon>Ecdysozoa</taxon>
        <taxon>Arthropoda</taxon>
        <taxon>Hexapoda</taxon>
        <taxon>Insecta</taxon>
        <taxon>Pterygota</taxon>
        <taxon>Neoptera</taxon>
        <taxon>Endopterygota</taxon>
        <taxon>Diptera</taxon>
        <taxon>Brachycera</taxon>
        <taxon>Muscomorpha</taxon>
        <taxon>Hippoboscoidea</taxon>
        <taxon>Glossinidae</taxon>
        <taxon>Glossina</taxon>
    </lineage>
</organism>
<dbReference type="GO" id="GO:0051301">
    <property type="term" value="P:cell division"/>
    <property type="evidence" value="ECO:0007669"/>
    <property type="project" value="UniProtKB-KW"/>
</dbReference>
<dbReference type="GO" id="GO:0016538">
    <property type="term" value="F:cyclin-dependent protein serine/threonine kinase regulator activity"/>
    <property type="evidence" value="ECO:0007669"/>
    <property type="project" value="InterPro"/>
</dbReference>
<dbReference type="EnsemblMetazoa" id="GBRI016086-RA">
    <property type="protein sequence ID" value="GBRI016086-PA"/>
    <property type="gene ID" value="GBRI016086"/>
</dbReference>
<dbReference type="Gene3D" id="1.10.472.10">
    <property type="entry name" value="Cyclin-like"/>
    <property type="match status" value="2"/>
</dbReference>
<dbReference type="AlphaFoldDB" id="A0A1A9WDZ9"/>
<dbReference type="PIRSF" id="PIRSF001771">
    <property type="entry name" value="Cyclin_A_B_D_E"/>
    <property type="match status" value="1"/>
</dbReference>
<evidence type="ECO:0000256" key="3">
    <source>
        <dbReference type="ARBA" id="ARBA00023306"/>
    </source>
</evidence>
<dbReference type="PANTHER" id="PTHR10177">
    <property type="entry name" value="CYCLINS"/>
    <property type="match status" value="1"/>
</dbReference>
<dbReference type="Pfam" id="PF02984">
    <property type="entry name" value="Cyclin_C"/>
    <property type="match status" value="1"/>
</dbReference>
<keyword evidence="8" id="KW-1185">Reference proteome</keyword>
<dbReference type="InterPro" id="IPR006671">
    <property type="entry name" value="Cyclin_N"/>
</dbReference>
<comment type="similarity">
    <text evidence="4">Belongs to the cyclin family.</text>
</comment>
<reference evidence="7" key="2">
    <citation type="submission" date="2020-05" db="UniProtKB">
        <authorList>
            <consortium name="EnsemblMetazoa"/>
        </authorList>
    </citation>
    <scope>IDENTIFICATION</scope>
    <source>
        <strain evidence="7">IAEA</strain>
    </source>
</reference>
<keyword evidence="2 4" id="KW-0195">Cyclin</keyword>
<dbReference type="SUPFAM" id="SSF47954">
    <property type="entry name" value="Cyclin-like"/>
    <property type="match status" value="2"/>
</dbReference>
<feature type="domain" description="Cyclin-like" evidence="5">
    <location>
        <begin position="278"/>
        <end position="369"/>
    </location>
</feature>
<dbReference type="InterPro" id="IPR046965">
    <property type="entry name" value="Cyclin_A/B-like"/>
</dbReference>
<protein>
    <recommendedName>
        <fullName evidence="9">Cyclin N-terminal domain-containing protein</fullName>
    </recommendedName>
</protein>
<evidence type="ECO:0000259" key="5">
    <source>
        <dbReference type="SMART" id="SM00385"/>
    </source>
</evidence>
<evidence type="ECO:0000313" key="7">
    <source>
        <dbReference type="EnsemblMetazoa" id="GBRI016086-PA"/>
    </source>
</evidence>
<evidence type="ECO:0008006" key="9">
    <source>
        <dbReference type="Google" id="ProtNLM"/>
    </source>
</evidence>
<dbReference type="InterPro" id="IPR036915">
    <property type="entry name" value="Cyclin-like_sf"/>
</dbReference>
<keyword evidence="3" id="KW-0131">Cell cycle</keyword>
<dbReference type="InterPro" id="IPR004367">
    <property type="entry name" value="Cyclin_C-dom"/>
</dbReference>
<evidence type="ECO:0000259" key="6">
    <source>
        <dbReference type="SMART" id="SM01332"/>
    </source>
</evidence>
<dbReference type="SMART" id="SM01332">
    <property type="entry name" value="Cyclin_C"/>
    <property type="match status" value="1"/>
</dbReference>
<dbReference type="Pfam" id="PF00134">
    <property type="entry name" value="Cyclin_N"/>
    <property type="match status" value="1"/>
</dbReference>
<evidence type="ECO:0000256" key="1">
    <source>
        <dbReference type="ARBA" id="ARBA00022618"/>
    </source>
</evidence>
<name>A0A1A9WDZ9_9MUSC</name>
<evidence type="ECO:0000313" key="8">
    <source>
        <dbReference type="Proteomes" id="UP000091820"/>
    </source>
</evidence>
<dbReference type="GO" id="GO:0005634">
    <property type="term" value="C:nucleus"/>
    <property type="evidence" value="ECO:0007669"/>
    <property type="project" value="UniProtKB-ARBA"/>
</dbReference>
<dbReference type="InterPro" id="IPR013763">
    <property type="entry name" value="Cyclin-like_dom"/>
</dbReference>
<feature type="domain" description="Cyclin C-terminal" evidence="6">
    <location>
        <begin position="274"/>
        <end position="400"/>
    </location>
</feature>
<feature type="domain" description="Cyclin-like" evidence="5">
    <location>
        <begin position="180"/>
        <end position="265"/>
    </location>
</feature>
<sequence>MSAINNIKNQPAVVNDVIDMSSNESIVSNRAAFVDLQNQAPISIKSTANELLSETIGVKKRPLSTSEEEIGEENLSKCDLTTLNLASGGAASNRCELITSTSSVVIGSEDQQTFELKSHSSYLRDIIDIDENDEDSRLVSDYVNDIYEHLFKLESEQPIRKNYLEDHLVIRSKMRTTLIDWIYEVHVGYKLSTETFQLAVVIIDQYLQLVTDVLRSKLQLVGATALFLASKYEQMMTPSLDAYVYACDFQYDRNEVIQMEMKIFKALDFKLTRPLPINFLCRFLKAAGANELQGAMSKYFVDLTMIEYDMAHYKPSEISAAAVFLSLNILNGNYGWPNGFTDSYWTATLQWYSKYPVEHIKPIAEKIADLVRNAPIAELNAVYNNYKSSKFFNVSLLTLDMMR</sequence>
<dbReference type="InterPro" id="IPR039361">
    <property type="entry name" value="Cyclin"/>
</dbReference>
<dbReference type="VEuPathDB" id="VectorBase:GBRI016086"/>
<keyword evidence="1" id="KW-0132">Cell division</keyword>
<proteinExistence type="inferred from homology"/>
<dbReference type="SMART" id="SM00385">
    <property type="entry name" value="CYCLIN"/>
    <property type="match status" value="2"/>
</dbReference>
<dbReference type="GO" id="GO:0044772">
    <property type="term" value="P:mitotic cell cycle phase transition"/>
    <property type="evidence" value="ECO:0007669"/>
    <property type="project" value="InterPro"/>
</dbReference>
<dbReference type="FunFam" id="1.10.472.10:FF:000001">
    <property type="entry name" value="G2/mitotic-specific cyclin"/>
    <property type="match status" value="1"/>
</dbReference>
<accession>A0A1A9WDZ9</accession>
<dbReference type="STRING" id="37001.A0A1A9WDZ9"/>
<evidence type="ECO:0000256" key="4">
    <source>
        <dbReference type="RuleBase" id="RU000383"/>
    </source>
</evidence>
<evidence type="ECO:0000256" key="2">
    <source>
        <dbReference type="ARBA" id="ARBA00023127"/>
    </source>
</evidence>
<dbReference type="Proteomes" id="UP000091820">
    <property type="component" value="Unassembled WGS sequence"/>
</dbReference>